<feature type="transmembrane region" description="Helical" evidence="11">
    <location>
        <begin position="180"/>
        <end position="199"/>
    </location>
</feature>
<keyword evidence="9" id="KW-0443">Lipid metabolism</keyword>
<dbReference type="GO" id="GO:0016717">
    <property type="term" value="F:oxidoreductase activity, acting on paired donors, with oxidation of a pair of donors resulting in the reduction of molecular oxygen to two molecules of water"/>
    <property type="evidence" value="ECO:0007669"/>
    <property type="project" value="InterPro"/>
</dbReference>
<dbReference type="GO" id="GO:0016020">
    <property type="term" value="C:membrane"/>
    <property type="evidence" value="ECO:0007669"/>
    <property type="project" value="UniProtKB-SubCell"/>
</dbReference>
<dbReference type="GO" id="GO:0006631">
    <property type="term" value="P:fatty acid metabolic process"/>
    <property type="evidence" value="ECO:0007669"/>
    <property type="project" value="UniProtKB-KW"/>
</dbReference>
<keyword evidence="5" id="KW-0276">Fatty acid metabolism</keyword>
<keyword evidence="4 11" id="KW-0812">Transmembrane</keyword>
<evidence type="ECO:0000256" key="7">
    <source>
        <dbReference type="ARBA" id="ARBA00023002"/>
    </source>
</evidence>
<comment type="subcellular location">
    <subcellularLocation>
        <location evidence="2">Membrane</location>
        <topology evidence="2">Multi-pass membrane protein</topology>
    </subcellularLocation>
</comment>
<evidence type="ECO:0000256" key="11">
    <source>
        <dbReference type="SAM" id="Phobius"/>
    </source>
</evidence>
<dbReference type="RefSeq" id="WP_072720704.1">
    <property type="nucleotide sequence ID" value="NZ_LN889812.1"/>
</dbReference>
<dbReference type="Proteomes" id="UP000184315">
    <property type="component" value="Unassembled WGS sequence"/>
</dbReference>
<dbReference type="PRINTS" id="PR00075">
    <property type="entry name" value="FACDDSATRASE"/>
</dbReference>
<dbReference type="EMBL" id="CZDF01000171">
    <property type="protein sequence ID" value="CUR34235.1"/>
    <property type="molecule type" value="Genomic_DNA"/>
</dbReference>
<evidence type="ECO:0000256" key="6">
    <source>
        <dbReference type="ARBA" id="ARBA00022989"/>
    </source>
</evidence>
<dbReference type="PANTHER" id="PTHR11351:SF3">
    <property type="entry name" value="BLL4393 PROTEIN"/>
    <property type="match status" value="1"/>
</dbReference>
<evidence type="ECO:0000313" key="13">
    <source>
        <dbReference type="EMBL" id="CUR34235.1"/>
    </source>
</evidence>
<keyword evidence="7 13" id="KW-0560">Oxidoreductase</keyword>
<reference evidence="14" key="1">
    <citation type="submission" date="2015-10" db="EMBL/GenBank/DDBJ databases">
        <authorList>
            <person name="Regsiter A."/>
            <person name="william w."/>
        </authorList>
    </citation>
    <scope>NUCLEOTIDE SEQUENCE [LARGE SCALE GENOMIC DNA]</scope>
</reference>
<keyword evidence="8" id="KW-0408">Iron</keyword>
<dbReference type="EC" id="1.14.19.-" evidence="13"/>
<feature type="domain" description="Fatty acid desaturase" evidence="12">
    <location>
        <begin position="55"/>
        <end position="280"/>
    </location>
</feature>
<feature type="transmembrane region" description="Helical" evidence="11">
    <location>
        <begin position="58"/>
        <end position="77"/>
    </location>
</feature>
<evidence type="ECO:0000256" key="9">
    <source>
        <dbReference type="ARBA" id="ARBA00023098"/>
    </source>
</evidence>
<protein>
    <submittedName>
        <fullName evidence="13">Putative fatty-acid desaturase</fullName>
        <ecNumber evidence="13">1.14.19.-</ecNumber>
    </submittedName>
</protein>
<name>A0A1J1LP15_9CYAN</name>
<evidence type="ECO:0000259" key="12">
    <source>
        <dbReference type="Pfam" id="PF00487"/>
    </source>
</evidence>
<evidence type="ECO:0000256" key="2">
    <source>
        <dbReference type="ARBA" id="ARBA00004141"/>
    </source>
</evidence>
<dbReference type="InterPro" id="IPR005804">
    <property type="entry name" value="FA_desaturase_dom"/>
</dbReference>
<evidence type="ECO:0000256" key="8">
    <source>
        <dbReference type="ARBA" id="ARBA00023004"/>
    </source>
</evidence>
<accession>A0A1J1LP15</accession>
<dbReference type="InterPro" id="IPR015876">
    <property type="entry name" value="Acyl-CoA_DS"/>
</dbReference>
<proteinExistence type="inferred from homology"/>
<dbReference type="CDD" id="cd03505">
    <property type="entry name" value="Delta9-FADS-like"/>
    <property type="match status" value="1"/>
</dbReference>
<keyword evidence="6 11" id="KW-1133">Transmembrane helix</keyword>
<keyword evidence="10 11" id="KW-0472">Membrane</keyword>
<organism evidence="13 14">
    <name type="scientific">Planktothrix tepida PCC 9214</name>
    <dbReference type="NCBI Taxonomy" id="671072"/>
    <lineage>
        <taxon>Bacteria</taxon>
        <taxon>Bacillati</taxon>
        <taxon>Cyanobacteriota</taxon>
        <taxon>Cyanophyceae</taxon>
        <taxon>Oscillatoriophycideae</taxon>
        <taxon>Oscillatoriales</taxon>
        <taxon>Microcoleaceae</taxon>
        <taxon>Planktothrix</taxon>
    </lineage>
</organism>
<evidence type="ECO:0000256" key="4">
    <source>
        <dbReference type="ARBA" id="ARBA00022692"/>
    </source>
</evidence>
<evidence type="ECO:0000256" key="10">
    <source>
        <dbReference type="ARBA" id="ARBA00023136"/>
    </source>
</evidence>
<dbReference type="AlphaFoldDB" id="A0A1J1LP15"/>
<dbReference type="OrthoDB" id="19906at2"/>
<evidence type="ECO:0000256" key="5">
    <source>
        <dbReference type="ARBA" id="ARBA00022832"/>
    </source>
</evidence>
<keyword evidence="14" id="KW-1185">Reference proteome</keyword>
<gene>
    <name evidence="13" type="ORF">PL9214640242</name>
</gene>
<dbReference type="STRING" id="671072.PL9214640242"/>
<evidence type="ECO:0000256" key="1">
    <source>
        <dbReference type="ARBA" id="ARBA00001954"/>
    </source>
</evidence>
<evidence type="ECO:0000256" key="3">
    <source>
        <dbReference type="ARBA" id="ARBA00008749"/>
    </source>
</evidence>
<comment type="similarity">
    <text evidence="3">Belongs to the fatty acid desaturase type 2 family.</text>
</comment>
<feature type="transmembrane region" description="Helical" evidence="11">
    <location>
        <begin position="205"/>
        <end position="225"/>
    </location>
</feature>
<dbReference type="Pfam" id="PF00487">
    <property type="entry name" value="FA_desaturase"/>
    <property type="match status" value="1"/>
</dbReference>
<feature type="transmembrane region" description="Helical" evidence="11">
    <location>
        <begin position="89"/>
        <end position="113"/>
    </location>
</feature>
<comment type="cofactor">
    <cofactor evidence="1">
        <name>Fe(2+)</name>
        <dbReference type="ChEBI" id="CHEBI:29033"/>
    </cofactor>
</comment>
<evidence type="ECO:0000313" key="14">
    <source>
        <dbReference type="Proteomes" id="UP000184315"/>
    </source>
</evidence>
<dbReference type="PANTHER" id="PTHR11351">
    <property type="entry name" value="ACYL-COA DESATURASE"/>
    <property type="match status" value="1"/>
</dbReference>
<feature type="transmembrane region" description="Helical" evidence="11">
    <location>
        <begin position="29"/>
        <end position="51"/>
    </location>
</feature>
<sequence length="321" mass="36041">MITEPLVNPDKRQKTVTAPHLRVPQTIHFILFEVVPFLGFITAIVLLLFGIPMTWVDLGLFISLWFLTQIGFTVGWHRLFSHNAFKANVVVRVTLAILGSMAAPGPLLLAVAAHRRHHEYADQPGDPHSPHLFGEGVTDQIKGFWHAHDGWLATNREHPNTIHYVPDLLRDKALTTASRYYWLWVILGLVIPAILGGVLTNSWLGAFQGFLWGGLVRMFFVNNLINGVNSFCHVLGGRSFNTPDHSRNNLWLALPSLGEGWHNSHHAFPQSAIFGFDWWQVDIGGWVVLILEKLGLIWDVKIPKADTIKAKKAFLAARKAT</sequence>